<comment type="caution">
    <text evidence="11">The sequence shown here is derived from an EMBL/GenBank/DDBJ whole genome shotgun (WGS) entry which is preliminary data.</text>
</comment>
<dbReference type="GO" id="GO:0016020">
    <property type="term" value="C:membrane"/>
    <property type="evidence" value="ECO:0007669"/>
    <property type="project" value="UniProtKB-SubCell"/>
</dbReference>
<protein>
    <recommendedName>
        <fullName evidence="7">Long-chain-fatty-acid--CoA ligase</fullName>
        <ecNumber evidence="6">6.2.1.3</ecNumber>
    </recommendedName>
    <alternativeName>
        <fullName evidence="8">Long-chain acyl-CoA synthetase</fullName>
    </alternativeName>
</protein>
<dbReference type="PROSITE" id="PS00455">
    <property type="entry name" value="AMP_BINDING"/>
    <property type="match status" value="1"/>
</dbReference>
<dbReference type="Proteomes" id="UP000050378">
    <property type="component" value="Unassembled WGS sequence"/>
</dbReference>
<dbReference type="FunFam" id="3.30.300.30:FF:000008">
    <property type="entry name" value="2,3-dihydroxybenzoate-AMP ligase"/>
    <property type="match status" value="1"/>
</dbReference>
<evidence type="ECO:0000313" key="12">
    <source>
        <dbReference type="Proteomes" id="UP000050378"/>
    </source>
</evidence>
<dbReference type="PANTHER" id="PTHR43767">
    <property type="entry name" value="LONG-CHAIN-FATTY-ACID--COA LIGASE"/>
    <property type="match status" value="1"/>
</dbReference>
<dbReference type="OrthoDB" id="9803968at2"/>
<evidence type="ECO:0000256" key="5">
    <source>
        <dbReference type="ARBA" id="ARBA00023136"/>
    </source>
</evidence>
<dbReference type="InterPro" id="IPR000873">
    <property type="entry name" value="AMP-dep_synth/lig_dom"/>
</dbReference>
<dbReference type="SUPFAM" id="SSF56801">
    <property type="entry name" value="Acetyl-CoA synthetase-like"/>
    <property type="match status" value="1"/>
</dbReference>
<sequence length="512" mass="56720">MNTHDNLTQLIEHSCKTYADFPAYTSVGRTFTFSQVEQQSRYLAQWFQQQSGLVAGDRIAIQLSNIVDYPIVTYAAFRAGLIVVNTNPLYTAREMLHQFNDAEVKAIVILDALSEKLATIINDTSIKTVIVAAALAEPALQENQFSLNELIRQGERLAPLDAHQASRDDIAVLQYTGGTTGVAKAAMLSHGNILANAEQMNERFDNILTPGQETGICPLPLYHIYAFTVNMVSLFAMGQFNVLIPNPRDLDALVKQIEPFDINYFSGINTLFIGLCMHPRFKALNFSNLKMTVSGGAALTHAAADAWMSTTGCTITEGYGLSETSPVVTLNDFQNEEIGSIGRPLSNTTVEIWDENDEPVADGESGEIVVKGPQVMMGYWQRQDETGKCMKRGFFKTGDVGLKLPSGNYKIVDRLKDMIIVSGFNVYPNEVENILCQHPAICEAAVIGAKDEKTGERVCAYITLKEQVDEQQVSDYCRENLSAYKVPKSIIFMEQLPKSTVGKILRRELRQQ</sequence>
<feature type="domain" description="AMP-dependent synthetase/ligase" evidence="9">
    <location>
        <begin position="12"/>
        <end position="380"/>
    </location>
</feature>
<keyword evidence="5" id="KW-0472">Membrane</keyword>
<comment type="subcellular location">
    <subcellularLocation>
        <location evidence="1">Membrane</location>
        <topology evidence="1">Peripheral membrane protein</topology>
    </subcellularLocation>
</comment>
<dbReference type="Gene3D" id="3.30.300.30">
    <property type="match status" value="1"/>
</dbReference>
<proteinExistence type="inferred from homology"/>
<evidence type="ECO:0000256" key="3">
    <source>
        <dbReference type="ARBA" id="ARBA00006432"/>
    </source>
</evidence>
<dbReference type="AlphaFoldDB" id="A0A0P7DY06"/>
<comment type="pathway">
    <text evidence="2">Lipid metabolism; fatty acid beta-oxidation.</text>
</comment>
<evidence type="ECO:0000259" key="10">
    <source>
        <dbReference type="Pfam" id="PF13193"/>
    </source>
</evidence>
<dbReference type="PATRIC" id="fig|570156.3.peg.1064"/>
<evidence type="ECO:0000259" key="9">
    <source>
        <dbReference type="Pfam" id="PF00501"/>
    </source>
</evidence>
<dbReference type="Pfam" id="PF00501">
    <property type="entry name" value="AMP-binding"/>
    <property type="match status" value="1"/>
</dbReference>
<dbReference type="Pfam" id="PF13193">
    <property type="entry name" value="AMP-binding_C"/>
    <property type="match status" value="1"/>
</dbReference>
<comment type="similarity">
    <text evidence="3">Belongs to the ATP-dependent AMP-binding enzyme family.</text>
</comment>
<evidence type="ECO:0000256" key="8">
    <source>
        <dbReference type="ARBA" id="ARBA00042773"/>
    </source>
</evidence>
<evidence type="ECO:0000256" key="1">
    <source>
        <dbReference type="ARBA" id="ARBA00004170"/>
    </source>
</evidence>
<feature type="domain" description="AMP-binding enzyme C-terminal" evidence="10">
    <location>
        <begin position="430"/>
        <end position="503"/>
    </location>
</feature>
<dbReference type="InterPro" id="IPR045851">
    <property type="entry name" value="AMP-bd_C_sf"/>
</dbReference>
<dbReference type="RefSeq" id="WP_054553961.1">
    <property type="nucleotide sequence ID" value="NZ_LJTC01000011.1"/>
</dbReference>
<organism evidence="11 12">
    <name type="scientific">Pseudoalteromonas lipolytica</name>
    <dbReference type="NCBI Taxonomy" id="570156"/>
    <lineage>
        <taxon>Bacteria</taxon>
        <taxon>Pseudomonadati</taxon>
        <taxon>Pseudomonadota</taxon>
        <taxon>Gammaproteobacteria</taxon>
        <taxon>Alteromonadales</taxon>
        <taxon>Pseudoalteromonadaceae</taxon>
        <taxon>Pseudoalteromonas</taxon>
    </lineage>
</organism>
<dbReference type="CDD" id="cd05936">
    <property type="entry name" value="FC-FACS_FadD_like"/>
    <property type="match status" value="1"/>
</dbReference>
<dbReference type="EC" id="6.2.1.3" evidence="6"/>
<evidence type="ECO:0000256" key="4">
    <source>
        <dbReference type="ARBA" id="ARBA00022598"/>
    </source>
</evidence>
<evidence type="ECO:0000256" key="2">
    <source>
        <dbReference type="ARBA" id="ARBA00005005"/>
    </source>
</evidence>
<dbReference type="Gene3D" id="3.40.50.12780">
    <property type="entry name" value="N-terminal domain of ligase-like"/>
    <property type="match status" value="1"/>
</dbReference>
<dbReference type="InterPro" id="IPR020845">
    <property type="entry name" value="AMP-binding_CS"/>
</dbReference>
<dbReference type="EMBL" id="LJTC01000011">
    <property type="protein sequence ID" value="KPM82438.1"/>
    <property type="molecule type" value="Genomic_DNA"/>
</dbReference>
<gene>
    <name evidence="11" type="ORF">AOG27_15725</name>
</gene>
<name>A0A0P7DY06_9GAMM</name>
<dbReference type="STRING" id="570156.AOG27_15725"/>
<dbReference type="InterPro" id="IPR042099">
    <property type="entry name" value="ANL_N_sf"/>
</dbReference>
<evidence type="ECO:0000256" key="6">
    <source>
        <dbReference type="ARBA" id="ARBA00026121"/>
    </source>
</evidence>
<dbReference type="InterPro" id="IPR025110">
    <property type="entry name" value="AMP-bd_C"/>
</dbReference>
<keyword evidence="4 11" id="KW-0436">Ligase</keyword>
<evidence type="ECO:0000313" key="11">
    <source>
        <dbReference type="EMBL" id="KPM82438.1"/>
    </source>
</evidence>
<evidence type="ECO:0000256" key="7">
    <source>
        <dbReference type="ARBA" id="ARBA00039545"/>
    </source>
</evidence>
<dbReference type="InterPro" id="IPR050237">
    <property type="entry name" value="ATP-dep_AMP-bd_enzyme"/>
</dbReference>
<dbReference type="PANTHER" id="PTHR43767:SF8">
    <property type="entry name" value="LONG-CHAIN-FATTY-ACID--COA LIGASE"/>
    <property type="match status" value="1"/>
</dbReference>
<dbReference type="GO" id="GO:0004467">
    <property type="term" value="F:long-chain fatty acid-CoA ligase activity"/>
    <property type="evidence" value="ECO:0007669"/>
    <property type="project" value="UniProtKB-EC"/>
</dbReference>
<reference evidence="11 12" key="1">
    <citation type="submission" date="2015-09" db="EMBL/GenBank/DDBJ databases">
        <title>Draft Genome Sequence of Pseudoalteromonas lipolytica UCD-48B.</title>
        <authorList>
            <person name="Krusor M."/>
            <person name="Coil D.A."/>
            <person name="Lang J.M."/>
            <person name="Eisen J.A."/>
            <person name="Alexiev A."/>
        </authorList>
    </citation>
    <scope>NUCLEOTIDE SEQUENCE [LARGE SCALE GENOMIC DNA]</scope>
    <source>
        <strain evidence="11 12">UCD-48B</strain>
    </source>
</reference>
<accession>A0A0P7DY06</accession>